<name>A0ABX3BXP5_9MYCO</name>
<evidence type="ECO:0000313" key="1">
    <source>
        <dbReference type="EMBL" id="OHU08513.1"/>
    </source>
</evidence>
<proteinExistence type="predicted"/>
<keyword evidence="2" id="KW-1185">Reference proteome</keyword>
<reference evidence="1 2" key="1">
    <citation type="submission" date="2016-10" db="EMBL/GenBank/DDBJ databases">
        <title>Evaluation of Human, Animal and Environmental Mycobacterium chelonae Isolates by Core Genome Phylogenomic Analysis, Targeted Gene Comparison, and Anti-microbial Susceptibility Patterns: A Tale of Mistaken Identities.</title>
        <authorList>
            <person name="Fogelson S.B."/>
            <person name="Camus A.C."/>
            <person name="Lorenz W."/>
            <person name="Vasireddy R."/>
            <person name="Vasireddy S."/>
            <person name="Smith T."/>
            <person name="Brown-Elliott B.A."/>
            <person name="Wallace R.J.Jr."/>
            <person name="Hasan N.A."/>
            <person name="Reischl U."/>
            <person name="Sanchez S."/>
        </authorList>
    </citation>
    <scope>NUCLEOTIDE SEQUENCE [LARGE SCALE GENOMIC DNA]</scope>
    <source>
        <strain evidence="1 2">8528</strain>
    </source>
</reference>
<dbReference type="EMBL" id="MLIH01000027">
    <property type="protein sequence ID" value="OHU08513.1"/>
    <property type="molecule type" value="Genomic_DNA"/>
</dbReference>
<protein>
    <submittedName>
        <fullName evidence="1">Uncharacterized protein</fullName>
    </submittedName>
</protein>
<organism evidence="1 2">
    <name type="scientific">Mycobacteroides saopaulense</name>
    <dbReference type="NCBI Taxonomy" id="1578165"/>
    <lineage>
        <taxon>Bacteria</taxon>
        <taxon>Bacillati</taxon>
        <taxon>Actinomycetota</taxon>
        <taxon>Actinomycetes</taxon>
        <taxon>Mycobacteriales</taxon>
        <taxon>Mycobacteriaceae</taxon>
        <taxon>Mycobacteroides</taxon>
    </lineage>
</organism>
<gene>
    <name evidence="1" type="ORF">BKG73_15725</name>
</gene>
<sequence>MMARIKTPSARGTARHYEALGRVLDALRNSGCSPQYGQRFDHWTTLEGHIALEWWEGPHPWEVATALVMNAADPEDPALRPGDIHINAEQNRHGAPLTIEVRGLQFQLRGFNTIGMEAVWKNATAELME</sequence>
<comment type="caution">
    <text evidence="1">The sequence shown here is derived from an EMBL/GenBank/DDBJ whole genome shotgun (WGS) entry which is preliminary data.</text>
</comment>
<dbReference type="Proteomes" id="UP000179621">
    <property type="component" value="Unassembled WGS sequence"/>
</dbReference>
<evidence type="ECO:0000313" key="2">
    <source>
        <dbReference type="Proteomes" id="UP000179621"/>
    </source>
</evidence>
<accession>A0ABX3BXP5</accession>